<feature type="transmembrane region" description="Helical" evidence="1">
    <location>
        <begin position="207"/>
        <end position="228"/>
    </location>
</feature>
<accession>A0A6N6M7B9</accession>
<feature type="transmembrane region" description="Helical" evidence="1">
    <location>
        <begin position="128"/>
        <end position="159"/>
    </location>
</feature>
<protein>
    <submittedName>
        <fullName evidence="2">Uncharacterized protein</fullName>
    </submittedName>
</protein>
<reference evidence="2 3" key="1">
    <citation type="submission" date="2019-09" db="EMBL/GenBank/DDBJ databases">
        <title>Genomes of Cryomorphaceae.</title>
        <authorList>
            <person name="Bowman J.P."/>
        </authorList>
    </citation>
    <scope>NUCLEOTIDE SEQUENCE [LARGE SCALE GENOMIC DNA]</scope>
    <source>
        <strain evidence="2 3">KCTC 52047</strain>
    </source>
</reference>
<sequence length="258" mass="29885">MPLTIGLLGAVSLLSNRHRGFSRNAMSFVILATSYKGLDDLIGYLGLNNLQIVSYFFSIIALFSVAPLLYKYFQSLLQENYVFTLKDMKHFIVPLVLLVLTLILALTVSKAELLHVLNNRFDEGRDFYGITALIFIYIIGYPLLIIQWILYFAFINKLVHRQKKKYGKFYGSYEKRNEQLIRRVFFALTGVFIISFLMLFFQISQNLIIILSNVLVAILIGVAIKAGHEQVDMKRYRMYKLNSHEEEIQQGELNQFDN</sequence>
<proteinExistence type="predicted"/>
<keyword evidence="3" id="KW-1185">Reference proteome</keyword>
<keyword evidence="1" id="KW-0812">Transmembrane</keyword>
<dbReference type="EMBL" id="WACR01000005">
    <property type="protein sequence ID" value="KAB1064400.1"/>
    <property type="molecule type" value="Genomic_DNA"/>
</dbReference>
<dbReference type="AlphaFoldDB" id="A0A6N6M7B9"/>
<dbReference type="RefSeq" id="WP_151167532.1">
    <property type="nucleotide sequence ID" value="NZ_WACR01000005.1"/>
</dbReference>
<evidence type="ECO:0000313" key="2">
    <source>
        <dbReference type="EMBL" id="KAB1064400.1"/>
    </source>
</evidence>
<feature type="transmembrane region" description="Helical" evidence="1">
    <location>
        <begin position="180"/>
        <end position="201"/>
    </location>
</feature>
<keyword evidence="1" id="KW-1133">Transmembrane helix</keyword>
<dbReference type="Proteomes" id="UP000435357">
    <property type="component" value="Unassembled WGS sequence"/>
</dbReference>
<evidence type="ECO:0000256" key="1">
    <source>
        <dbReference type="SAM" id="Phobius"/>
    </source>
</evidence>
<keyword evidence="1" id="KW-0472">Membrane</keyword>
<comment type="caution">
    <text evidence="2">The sequence shown here is derived from an EMBL/GenBank/DDBJ whole genome shotgun (WGS) entry which is preliminary data.</text>
</comment>
<evidence type="ECO:0000313" key="3">
    <source>
        <dbReference type="Proteomes" id="UP000435357"/>
    </source>
</evidence>
<feature type="transmembrane region" description="Helical" evidence="1">
    <location>
        <begin position="52"/>
        <end position="70"/>
    </location>
</feature>
<name>A0A6N6M7B9_9FLAO</name>
<gene>
    <name evidence="2" type="ORF">F3059_06770</name>
</gene>
<feature type="transmembrane region" description="Helical" evidence="1">
    <location>
        <begin position="91"/>
        <end position="108"/>
    </location>
</feature>
<organism evidence="2 3">
    <name type="scientific">Salibacter halophilus</name>
    <dbReference type="NCBI Taxonomy" id="1803916"/>
    <lineage>
        <taxon>Bacteria</taxon>
        <taxon>Pseudomonadati</taxon>
        <taxon>Bacteroidota</taxon>
        <taxon>Flavobacteriia</taxon>
        <taxon>Flavobacteriales</taxon>
        <taxon>Salibacteraceae</taxon>
        <taxon>Salibacter</taxon>
    </lineage>
</organism>